<feature type="domain" description="Rhodanese" evidence="4">
    <location>
        <begin position="175"/>
        <end position="285"/>
    </location>
</feature>
<accession>A0A0F6SR62</accession>
<keyword evidence="6" id="KW-1185">Reference proteome</keyword>
<dbReference type="CDD" id="cd01449">
    <property type="entry name" value="TST_Repeat_2"/>
    <property type="match status" value="1"/>
</dbReference>
<dbReference type="EMBL" id="CP011309">
    <property type="protein sequence ID" value="AKF27404.1"/>
    <property type="molecule type" value="Genomic_DNA"/>
</dbReference>
<dbReference type="Proteomes" id="UP000034037">
    <property type="component" value="Chromosome"/>
</dbReference>
<dbReference type="CDD" id="cd01448">
    <property type="entry name" value="TST_Repeat_1"/>
    <property type="match status" value="1"/>
</dbReference>
<sequence>MTSLKVTSSADATNNNDAHFPEGPVVTVDWLSHNLDRDDVIVLCATMEDDEIARQAGIPGAFLADLEGDFSDPHSELPHTAPPNLVGLLESYGISTDSTVVVYDLHGLMVAPRVWWLLRVAGLSSIGVLDGGLPAWVDAGLPTEPLSLPTGGGRISAEPQPDLLVGASGVERAIARSSKAVIDARNASRFAGVEEEPRPGLRKGSIPGSVNIPFTDISDEHGFVRPAEELKELIFSRTNGAQSLVFSCGSGVTACVDAYAAVIAGYDDVVVYEGSWAEWGNPANQKPIA</sequence>
<dbReference type="InterPro" id="IPR001763">
    <property type="entry name" value="Rhodanese-like_dom"/>
</dbReference>
<organism evidence="5 6">
    <name type="scientific">[Brevibacterium] flavum</name>
    <dbReference type="NCBI Taxonomy" id="92706"/>
    <lineage>
        <taxon>Bacteria</taxon>
        <taxon>Bacillati</taxon>
        <taxon>Actinomycetota</taxon>
        <taxon>Actinomycetes</taxon>
        <taxon>Mycobacteriales</taxon>
        <taxon>Corynebacteriaceae</taxon>
        <taxon>Corynebacterium</taxon>
    </lineage>
</organism>
<dbReference type="Pfam" id="PF00581">
    <property type="entry name" value="Rhodanese"/>
    <property type="match status" value="2"/>
</dbReference>
<dbReference type="InterPro" id="IPR036873">
    <property type="entry name" value="Rhodanese-like_dom_sf"/>
</dbReference>
<dbReference type="PATRIC" id="fig|92706.3.peg.1565"/>
<dbReference type="PROSITE" id="PS00683">
    <property type="entry name" value="RHODANESE_2"/>
    <property type="match status" value="1"/>
</dbReference>
<dbReference type="PROSITE" id="PS50206">
    <property type="entry name" value="RHODANESE_3"/>
    <property type="match status" value="2"/>
</dbReference>
<evidence type="ECO:0000259" key="4">
    <source>
        <dbReference type="PROSITE" id="PS50206"/>
    </source>
</evidence>
<protein>
    <recommendedName>
        <fullName evidence="3">Sulfurtransferase</fullName>
    </recommendedName>
</protein>
<dbReference type="HOGENOM" id="CLU_031618_3_0_11"/>
<evidence type="ECO:0000256" key="2">
    <source>
        <dbReference type="ARBA" id="ARBA00022737"/>
    </source>
</evidence>
<keyword evidence="2" id="KW-0677">Repeat</keyword>
<dbReference type="InterPro" id="IPR001307">
    <property type="entry name" value="Thiosulphate_STrfase_CS"/>
</dbReference>
<evidence type="ECO:0000256" key="3">
    <source>
        <dbReference type="RuleBase" id="RU000507"/>
    </source>
</evidence>
<dbReference type="Gene3D" id="3.40.250.10">
    <property type="entry name" value="Rhodanese-like domain"/>
    <property type="match status" value="2"/>
</dbReference>
<dbReference type="GO" id="GO:0004792">
    <property type="term" value="F:thiosulfate-cyanide sulfurtransferase activity"/>
    <property type="evidence" value="ECO:0007669"/>
    <property type="project" value="InterPro"/>
</dbReference>
<dbReference type="AlphaFoldDB" id="A0A0F6SR62"/>
<proteinExistence type="predicted"/>
<keyword evidence="1 3" id="KW-0808">Transferase</keyword>
<dbReference type="RefSeq" id="WP_003863779.1">
    <property type="nucleotide sequence ID" value="NZ_CP011309.1"/>
</dbReference>
<dbReference type="SUPFAM" id="SSF52821">
    <property type="entry name" value="Rhodanese/Cell cycle control phosphatase"/>
    <property type="match status" value="2"/>
</dbReference>
<gene>
    <name evidence="5" type="ORF">YH66_07525</name>
</gene>
<feature type="domain" description="Rhodanese" evidence="4">
    <location>
        <begin position="48"/>
        <end position="145"/>
    </location>
</feature>
<dbReference type="InterPro" id="IPR045078">
    <property type="entry name" value="TST/MPST-like"/>
</dbReference>
<evidence type="ECO:0000313" key="5">
    <source>
        <dbReference type="EMBL" id="AKF27404.1"/>
    </source>
</evidence>
<reference evidence="5 6" key="1">
    <citation type="submission" date="2015-04" db="EMBL/GenBank/DDBJ databases">
        <title>Complete Genome Sequence of Brevibacterium flavum ATCC 15168.</title>
        <authorList>
            <person name="Ahn J."/>
            <person name="Park G."/>
            <person name="Jeon W."/>
            <person name="Jang Y."/>
            <person name="Jang M."/>
            <person name="Lee H."/>
            <person name="Lee H."/>
        </authorList>
    </citation>
    <scope>NUCLEOTIDE SEQUENCE [LARGE SCALE GENOMIC DNA]</scope>
    <source>
        <strain evidence="5 6">ATCC 15168</strain>
    </source>
</reference>
<dbReference type="PANTHER" id="PTHR11364">
    <property type="entry name" value="THIOSULFATE SULFERTANSFERASE"/>
    <property type="match status" value="1"/>
</dbReference>
<dbReference type="PANTHER" id="PTHR11364:SF27">
    <property type="entry name" value="SULFURTRANSFERASE"/>
    <property type="match status" value="1"/>
</dbReference>
<dbReference type="SMART" id="SM00450">
    <property type="entry name" value="RHOD"/>
    <property type="match status" value="2"/>
</dbReference>
<evidence type="ECO:0000256" key="1">
    <source>
        <dbReference type="ARBA" id="ARBA00022679"/>
    </source>
</evidence>
<name>A0A0F6SR62_9CORY</name>
<evidence type="ECO:0000313" key="6">
    <source>
        <dbReference type="Proteomes" id="UP000034037"/>
    </source>
</evidence>